<dbReference type="GO" id="GO:0000028">
    <property type="term" value="P:ribosomal small subunit assembly"/>
    <property type="evidence" value="ECO:0007669"/>
    <property type="project" value="TreeGrafter"/>
</dbReference>
<evidence type="ECO:0000256" key="3">
    <source>
        <dbReference type="HAMAP-Rule" id="MF_01077"/>
    </source>
</evidence>
<accession>A0A9D1N4W9</accession>
<evidence type="ECO:0000259" key="5">
    <source>
        <dbReference type="Pfam" id="PF17384"/>
    </source>
</evidence>
<dbReference type="PANTHER" id="PTHR33867:SF1">
    <property type="entry name" value="RIBOSOME MATURATION FACTOR RIMP"/>
    <property type="match status" value="1"/>
</dbReference>
<evidence type="ECO:0000313" key="7">
    <source>
        <dbReference type="Proteomes" id="UP000824128"/>
    </source>
</evidence>
<proteinExistence type="inferred from homology"/>
<dbReference type="InterPro" id="IPR028989">
    <property type="entry name" value="RimP_N"/>
</dbReference>
<evidence type="ECO:0000313" key="6">
    <source>
        <dbReference type="EMBL" id="HIU94792.1"/>
    </source>
</evidence>
<evidence type="ECO:0000256" key="2">
    <source>
        <dbReference type="ARBA" id="ARBA00022517"/>
    </source>
</evidence>
<sequence>MTRVGNGPLFHFDGWRRPPAGAQEGGLCLKTAEIVDSLVRETVEAMGFSLCDVEFQKEHGNWVLTLFIDREGGVSVDDCERVSHAVDPILDEADPIEQHYYLSVSSLGLDRPLKKDADYARSIGKELIVRLYAPQEGKKEWTGTLRSFDAESFELAAEGGVRRFLRREAALVRPDVRF</sequence>
<comment type="similarity">
    <text evidence="3">Belongs to the RimP family.</text>
</comment>
<dbReference type="Pfam" id="PF02576">
    <property type="entry name" value="RimP_N"/>
    <property type="match status" value="1"/>
</dbReference>
<dbReference type="PANTHER" id="PTHR33867">
    <property type="entry name" value="RIBOSOME MATURATION FACTOR RIMP"/>
    <property type="match status" value="1"/>
</dbReference>
<evidence type="ECO:0000256" key="1">
    <source>
        <dbReference type="ARBA" id="ARBA00022490"/>
    </source>
</evidence>
<reference evidence="6" key="1">
    <citation type="submission" date="2020-10" db="EMBL/GenBank/DDBJ databases">
        <authorList>
            <person name="Gilroy R."/>
        </authorList>
    </citation>
    <scope>NUCLEOTIDE SEQUENCE</scope>
    <source>
        <strain evidence="6">ChiGjej2B2-16831</strain>
    </source>
</reference>
<name>A0A9D1N4W9_9FIRM</name>
<dbReference type="FunFam" id="3.30.300.70:FF:000001">
    <property type="entry name" value="Ribosome maturation factor RimP"/>
    <property type="match status" value="1"/>
</dbReference>
<dbReference type="GO" id="GO:0005829">
    <property type="term" value="C:cytosol"/>
    <property type="evidence" value="ECO:0007669"/>
    <property type="project" value="TreeGrafter"/>
</dbReference>
<dbReference type="Gene3D" id="2.30.30.180">
    <property type="entry name" value="Ribosome maturation factor RimP, C-terminal domain"/>
    <property type="match status" value="1"/>
</dbReference>
<comment type="caution">
    <text evidence="6">The sequence shown here is derived from an EMBL/GenBank/DDBJ whole genome shotgun (WGS) entry which is preliminary data.</text>
</comment>
<dbReference type="SUPFAM" id="SSF74942">
    <property type="entry name" value="YhbC-like, C-terminal domain"/>
    <property type="match status" value="1"/>
</dbReference>
<dbReference type="Proteomes" id="UP000824128">
    <property type="component" value="Unassembled WGS sequence"/>
</dbReference>
<dbReference type="InterPro" id="IPR003728">
    <property type="entry name" value="Ribosome_maturation_RimP"/>
</dbReference>
<dbReference type="AlphaFoldDB" id="A0A9D1N4W9"/>
<dbReference type="InterPro" id="IPR036847">
    <property type="entry name" value="RimP_C_sf"/>
</dbReference>
<dbReference type="SUPFAM" id="SSF75420">
    <property type="entry name" value="YhbC-like, N-terminal domain"/>
    <property type="match status" value="1"/>
</dbReference>
<protein>
    <recommendedName>
        <fullName evidence="3">Ribosome maturation factor RimP</fullName>
    </recommendedName>
</protein>
<gene>
    <name evidence="3" type="primary">rimP</name>
    <name evidence="6" type="ORF">IAD24_06490</name>
</gene>
<dbReference type="CDD" id="cd01734">
    <property type="entry name" value="YlxS_C"/>
    <property type="match status" value="1"/>
</dbReference>
<feature type="domain" description="Ribosome maturation factor RimP C-terminal" evidence="5">
    <location>
        <begin position="113"/>
        <end position="159"/>
    </location>
</feature>
<dbReference type="InterPro" id="IPR028998">
    <property type="entry name" value="RimP_C"/>
</dbReference>
<dbReference type="Pfam" id="PF17384">
    <property type="entry name" value="DUF150_C"/>
    <property type="match status" value="1"/>
</dbReference>
<dbReference type="EMBL" id="DVNZ01000206">
    <property type="protein sequence ID" value="HIU94792.1"/>
    <property type="molecule type" value="Genomic_DNA"/>
</dbReference>
<evidence type="ECO:0000259" key="4">
    <source>
        <dbReference type="Pfam" id="PF02576"/>
    </source>
</evidence>
<comment type="subcellular location">
    <subcellularLocation>
        <location evidence="3">Cytoplasm</location>
    </subcellularLocation>
</comment>
<comment type="function">
    <text evidence="3">Required for maturation of 30S ribosomal subunits.</text>
</comment>
<feature type="domain" description="Ribosome maturation factor RimP N-terminal" evidence="4">
    <location>
        <begin position="38"/>
        <end position="110"/>
    </location>
</feature>
<dbReference type="GO" id="GO:0006412">
    <property type="term" value="P:translation"/>
    <property type="evidence" value="ECO:0007669"/>
    <property type="project" value="TreeGrafter"/>
</dbReference>
<keyword evidence="2 3" id="KW-0690">Ribosome biogenesis</keyword>
<dbReference type="HAMAP" id="MF_01077">
    <property type="entry name" value="RimP"/>
    <property type="match status" value="1"/>
</dbReference>
<reference evidence="6" key="2">
    <citation type="journal article" date="2021" name="PeerJ">
        <title>Extensive microbial diversity within the chicken gut microbiome revealed by metagenomics and culture.</title>
        <authorList>
            <person name="Gilroy R."/>
            <person name="Ravi A."/>
            <person name="Getino M."/>
            <person name="Pursley I."/>
            <person name="Horton D.L."/>
            <person name="Alikhan N.F."/>
            <person name="Baker D."/>
            <person name="Gharbi K."/>
            <person name="Hall N."/>
            <person name="Watson M."/>
            <person name="Adriaenssens E.M."/>
            <person name="Foster-Nyarko E."/>
            <person name="Jarju S."/>
            <person name="Secka A."/>
            <person name="Antonio M."/>
            <person name="Oren A."/>
            <person name="Chaudhuri R.R."/>
            <person name="La Ragione R."/>
            <person name="Hildebrand F."/>
            <person name="Pallen M.J."/>
        </authorList>
    </citation>
    <scope>NUCLEOTIDE SEQUENCE</scope>
    <source>
        <strain evidence="6">ChiGjej2B2-16831</strain>
    </source>
</reference>
<dbReference type="Gene3D" id="3.30.300.70">
    <property type="entry name" value="RimP-like superfamily, N-terminal"/>
    <property type="match status" value="1"/>
</dbReference>
<organism evidence="6 7">
    <name type="scientific">Candidatus Aphodomorpha intestinavium</name>
    <dbReference type="NCBI Taxonomy" id="2840672"/>
    <lineage>
        <taxon>Bacteria</taxon>
        <taxon>Bacillati</taxon>
        <taxon>Bacillota</taxon>
        <taxon>Clostridia</taxon>
        <taxon>Eubacteriales</taxon>
        <taxon>Candidatus Aphodomorpha</taxon>
    </lineage>
</organism>
<keyword evidence="1 3" id="KW-0963">Cytoplasm</keyword>
<dbReference type="InterPro" id="IPR035956">
    <property type="entry name" value="RimP_N_sf"/>
</dbReference>